<comment type="caution">
    <text evidence="4">The sequence shown here is derived from an EMBL/GenBank/DDBJ whole genome shotgun (WGS) entry which is preliminary data.</text>
</comment>
<evidence type="ECO:0000313" key="5">
    <source>
        <dbReference type="Proteomes" id="UP000285624"/>
    </source>
</evidence>
<accession>A0A3R7K459</accession>
<sequence length="180" mass="20747">MRSALAKENAELKRLGTVHSAMEKQVEQLAAALNKANATANLAHELRRANPTLVVNPLTLEQCSEIARLAYREVMTFRENKACFSTGMKVFGWRDRHKVYPDKLMFSLEKVFEGRTMEEVSQGTWEILSQPEVIACMYPRAMKPHFHVTQHLDENTVIYYHTLERESTDIPKRISIKKVN</sequence>
<reference evidence="1" key="3">
    <citation type="submission" date="2020-06" db="EMBL/GenBank/DDBJ databases">
        <authorList>
            <person name="Studholme D.J."/>
        </authorList>
    </citation>
    <scope>NUCLEOTIDE SEQUENCE</scope>
    <source>
        <strain evidence="2">NZFS 2646</strain>
        <strain evidence="1">NZFS 3630</strain>
    </source>
</reference>
<evidence type="ECO:0000313" key="3">
    <source>
        <dbReference type="EMBL" id="RLN21372.1"/>
    </source>
</evidence>
<protein>
    <submittedName>
        <fullName evidence="4">Uncharacterized protein</fullName>
    </submittedName>
</protein>
<dbReference type="Proteomes" id="UP000285883">
    <property type="component" value="Unassembled WGS sequence"/>
</dbReference>
<evidence type="ECO:0000313" key="4">
    <source>
        <dbReference type="EMBL" id="RLN85701.1"/>
    </source>
</evidence>
<evidence type="ECO:0000313" key="2">
    <source>
        <dbReference type="EMBL" id="KAG2528840.1"/>
    </source>
</evidence>
<dbReference type="EMBL" id="MBDN02000005">
    <property type="protein sequence ID" value="RLN85701.1"/>
    <property type="molecule type" value="Genomic_DNA"/>
</dbReference>
<dbReference type="EMBL" id="JPWU03000188">
    <property type="protein sequence ID" value="KAG2523259.1"/>
    <property type="molecule type" value="Genomic_DNA"/>
</dbReference>
<proteinExistence type="predicted"/>
<reference evidence="1" key="1">
    <citation type="journal article" date="2015" name="Genom Data">
        <title>Genome sequences of six Phytophthora species associated with forests in New Zealand.</title>
        <authorList>
            <person name="Studholme D.J."/>
            <person name="McDougal R.L."/>
            <person name="Sambles C."/>
            <person name="Hansen E."/>
            <person name="Hardy G."/>
            <person name="Grant M."/>
            <person name="Ganley R.J."/>
            <person name="Williams N.M."/>
        </authorList>
    </citation>
    <scope>NUCLEOTIDE SEQUENCE</scope>
    <source>
        <strain evidence="2">NZFS 2646</strain>
        <strain evidence="1">NZFS 3630</strain>
    </source>
</reference>
<dbReference type="Proteomes" id="UP000792063">
    <property type="component" value="Unassembled WGS sequence"/>
</dbReference>
<keyword evidence="5" id="KW-1185">Reference proteome</keyword>
<evidence type="ECO:0000313" key="6">
    <source>
        <dbReference type="Proteomes" id="UP000285883"/>
    </source>
</evidence>
<dbReference type="Proteomes" id="UP000285624">
    <property type="component" value="Unassembled WGS sequence"/>
</dbReference>
<gene>
    <name evidence="3" type="ORF">BBI17_000342</name>
    <name evidence="4" type="ORF">BBO99_00000248</name>
    <name evidence="2" type="ORF">JM16_002474</name>
    <name evidence="1" type="ORF">JM18_005834</name>
</gene>
<dbReference type="AlphaFoldDB" id="A0A3R7K459"/>
<dbReference type="Proteomes" id="UP000785171">
    <property type="component" value="Unassembled WGS sequence"/>
</dbReference>
<dbReference type="EMBL" id="MAYM02001246">
    <property type="protein sequence ID" value="RLN21372.1"/>
    <property type="molecule type" value="Genomic_DNA"/>
</dbReference>
<reference evidence="5 6" key="2">
    <citation type="submission" date="2018-07" db="EMBL/GenBank/DDBJ databases">
        <title>Genome sequencing of oomycete isolates from Chile give support for New Zealand origin for Phytophthora kernoviae and make available the first Nothophytophthora sp. genome.</title>
        <authorList>
            <person name="Studholme D.J."/>
            <person name="Sanfuentes E."/>
            <person name="Panda P."/>
            <person name="Hill R."/>
            <person name="Sambles C."/>
            <person name="Grant M."/>
            <person name="Williams N.M."/>
            <person name="Mcdougal R.L."/>
        </authorList>
    </citation>
    <scope>NUCLEOTIDE SEQUENCE [LARGE SCALE GENOMIC DNA]</scope>
    <source>
        <strain evidence="3">Chile2</strain>
        <strain evidence="4">Chile4</strain>
    </source>
</reference>
<dbReference type="EMBL" id="JPWV03000035">
    <property type="protein sequence ID" value="KAG2528840.1"/>
    <property type="molecule type" value="Genomic_DNA"/>
</dbReference>
<evidence type="ECO:0000313" key="1">
    <source>
        <dbReference type="EMBL" id="KAG2523259.1"/>
    </source>
</evidence>
<organism evidence="4 5">
    <name type="scientific">Phytophthora kernoviae</name>
    <dbReference type="NCBI Taxonomy" id="325452"/>
    <lineage>
        <taxon>Eukaryota</taxon>
        <taxon>Sar</taxon>
        <taxon>Stramenopiles</taxon>
        <taxon>Oomycota</taxon>
        <taxon>Peronosporomycetes</taxon>
        <taxon>Peronosporales</taxon>
        <taxon>Peronosporaceae</taxon>
        <taxon>Phytophthora</taxon>
    </lineage>
</organism>
<name>A0A3R7K459_9STRA</name>